<dbReference type="EMBL" id="FMJE01000004">
    <property type="protein sequence ID" value="SCM81980.1"/>
    <property type="molecule type" value="Genomic_DNA"/>
</dbReference>
<organism evidence="2">
    <name type="scientific">uncultured Sporomusa sp</name>
    <dbReference type="NCBI Taxonomy" id="307249"/>
    <lineage>
        <taxon>Bacteria</taxon>
        <taxon>Bacillati</taxon>
        <taxon>Bacillota</taxon>
        <taxon>Negativicutes</taxon>
        <taxon>Selenomonadales</taxon>
        <taxon>Sporomusaceae</taxon>
        <taxon>Sporomusa</taxon>
        <taxon>environmental samples</taxon>
    </lineage>
</organism>
<name>A0A212LWX5_9FIRM</name>
<keyword evidence="1" id="KW-0732">Signal</keyword>
<protein>
    <submittedName>
        <fullName evidence="2">Uncharacterized protein</fullName>
    </submittedName>
</protein>
<feature type="signal peptide" evidence="1">
    <location>
        <begin position="1"/>
        <end position="28"/>
    </location>
</feature>
<gene>
    <name evidence="2" type="ORF">KL86SPO_40465</name>
</gene>
<dbReference type="AlphaFoldDB" id="A0A212LWX5"/>
<dbReference type="RefSeq" id="WP_075752510.1">
    <property type="nucleotide sequence ID" value="NZ_LT608335.1"/>
</dbReference>
<proteinExistence type="predicted"/>
<accession>A0A212LWX5</accession>
<evidence type="ECO:0000313" key="2">
    <source>
        <dbReference type="EMBL" id="SCM81980.1"/>
    </source>
</evidence>
<feature type="chain" id="PRO_5012510363" evidence="1">
    <location>
        <begin position="29"/>
        <end position="139"/>
    </location>
</feature>
<reference evidence="2" key="1">
    <citation type="submission" date="2016-08" db="EMBL/GenBank/DDBJ databases">
        <authorList>
            <person name="Seilhamer J.J."/>
        </authorList>
    </citation>
    <scope>NUCLEOTIDE SEQUENCE</scope>
    <source>
        <strain evidence="2">86</strain>
    </source>
</reference>
<evidence type="ECO:0000256" key="1">
    <source>
        <dbReference type="SAM" id="SignalP"/>
    </source>
</evidence>
<sequence>MKKSNSWLLVCAAVLFGLVCLLPVQAEAAPVEWHTTNLYYEVTEDNTPENILIIDGYFRNNTGRYINYVYEFNLTATITDDSGYTGTVKGTFRDFEKMLEPYGEANHRFRIRNADIIWPVDSYEVRGGYMRWKHSSAAG</sequence>